<keyword evidence="9 11" id="KW-0030">Aminoacyl-tRNA synthetase</keyword>
<keyword evidence="3 11" id="KW-0436">Ligase</keyword>
<accession>A0A497JIW0</accession>
<evidence type="ECO:0000256" key="2">
    <source>
        <dbReference type="ARBA" id="ARBA00012838"/>
    </source>
</evidence>
<dbReference type="InterPro" id="IPR041872">
    <property type="entry name" value="Anticodon_Met"/>
</dbReference>
<keyword evidence="7 11" id="KW-0067">ATP-binding</keyword>
<dbReference type="AlphaFoldDB" id="A0A497JIW0"/>
<dbReference type="FunFam" id="2.170.220.10:FF:000002">
    <property type="entry name" value="Methionine--tRNA ligase"/>
    <property type="match status" value="1"/>
</dbReference>
<evidence type="ECO:0000256" key="7">
    <source>
        <dbReference type="ARBA" id="ARBA00022840"/>
    </source>
</evidence>
<evidence type="ECO:0000256" key="3">
    <source>
        <dbReference type="ARBA" id="ARBA00022598"/>
    </source>
</evidence>
<evidence type="ECO:0000256" key="4">
    <source>
        <dbReference type="ARBA" id="ARBA00022723"/>
    </source>
</evidence>
<name>A0A497JIW0_9ARCH</name>
<comment type="caution">
    <text evidence="14">The sequence shown here is derived from an EMBL/GenBank/DDBJ whole genome shotgun (WGS) entry which is preliminary data.</text>
</comment>
<dbReference type="Pfam" id="PF01406">
    <property type="entry name" value="tRNA-synt_1e"/>
    <property type="match status" value="1"/>
</dbReference>
<dbReference type="CDD" id="cd00814">
    <property type="entry name" value="MetRS_core"/>
    <property type="match status" value="1"/>
</dbReference>
<evidence type="ECO:0000256" key="1">
    <source>
        <dbReference type="ARBA" id="ARBA00001947"/>
    </source>
</evidence>
<evidence type="ECO:0000256" key="11">
    <source>
        <dbReference type="RuleBase" id="RU363039"/>
    </source>
</evidence>
<dbReference type="InterPro" id="IPR014729">
    <property type="entry name" value="Rossmann-like_a/b/a_fold"/>
</dbReference>
<evidence type="ECO:0000256" key="6">
    <source>
        <dbReference type="ARBA" id="ARBA00022833"/>
    </source>
</evidence>
<proteinExistence type="inferred from homology"/>
<dbReference type="SUPFAM" id="SSF52374">
    <property type="entry name" value="Nucleotidylyl transferase"/>
    <property type="match status" value="1"/>
</dbReference>
<feature type="domain" description="Methionyl/Leucyl tRNA synthetase" evidence="13">
    <location>
        <begin position="144"/>
        <end position="353"/>
    </location>
</feature>
<dbReference type="InterPro" id="IPR023457">
    <property type="entry name" value="Met-tRNA_synth_2"/>
</dbReference>
<evidence type="ECO:0000256" key="9">
    <source>
        <dbReference type="ARBA" id="ARBA00023146"/>
    </source>
</evidence>
<dbReference type="Proteomes" id="UP000278031">
    <property type="component" value="Unassembled WGS sequence"/>
</dbReference>
<dbReference type="CDD" id="cd07957">
    <property type="entry name" value="Anticodon_Ia_Met"/>
    <property type="match status" value="1"/>
</dbReference>
<dbReference type="Gene3D" id="2.170.220.10">
    <property type="match status" value="1"/>
</dbReference>
<dbReference type="InterPro" id="IPR032678">
    <property type="entry name" value="tRNA-synt_1_cat_dom"/>
</dbReference>
<sequence length="494" mass="57383">MKYYVTTPLYYVNSTPHIGTAYTTVMADIVARYKRLQGYKVFFLTGTDEHGLKIQRAAEKAGKEPKEFCDSVVEKFKDAWKKLNISYDYFIRTTDPNHEEAVKHLFLELKKKGDIYLGTYKGYYCVSCENYVAASKLKEGKYCPDCGKEVETMEEESYFFRLSKYQDALLEYYEKNPDFILPRFRANEIINFVKSGLQDLSISRTSFKWGIPVPFDEKHVFYVWFDALTNYISAVGYPHCNEFWPADVHFVGKDILKFHAIIWPAMLLALGLELPKTIFAHGWWLIGKEKVSKSKGNIVDPLQLAEKYGVDALRYFYAAEIPFGQDGEFSEENLKKRLNNELADNLGNLALRVFTLINKFCNGIIPLSRPFAEFEDFVIKRIVNAELHFDKFEFHLGVIKLNEIVNEANRLLNDKAPWKKDVAKEERERVLYNLAEALRIISIAYYPIMPESMGKLRKMFGFAEKLDFANAKKFSLIPPMTRLGNKEILFRKVE</sequence>
<evidence type="ECO:0000259" key="12">
    <source>
        <dbReference type="Pfam" id="PF01406"/>
    </source>
</evidence>
<dbReference type="GO" id="GO:0046872">
    <property type="term" value="F:metal ion binding"/>
    <property type="evidence" value="ECO:0007669"/>
    <property type="project" value="UniProtKB-KW"/>
</dbReference>
<gene>
    <name evidence="14" type="ORF">DRO04_00300</name>
</gene>
<reference evidence="14 15" key="1">
    <citation type="submission" date="2018-06" db="EMBL/GenBank/DDBJ databases">
        <title>Extensive metabolic versatility and redundancy in microbially diverse, dynamic hydrothermal sediments.</title>
        <authorList>
            <person name="Dombrowski N."/>
            <person name="Teske A."/>
            <person name="Baker B.J."/>
        </authorList>
    </citation>
    <scope>NUCLEOTIDE SEQUENCE [LARGE SCALE GENOMIC DNA]</scope>
    <source>
        <strain evidence="14">B51_G17</strain>
    </source>
</reference>
<evidence type="ECO:0000259" key="13">
    <source>
        <dbReference type="Pfam" id="PF09334"/>
    </source>
</evidence>
<evidence type="ECO:0000256" key="5">
    <source>
        <dbReference type="ARBA" id="ARBA00022741"/>
    </source>
</evidence>
<organism evidence="14 15">
    <name type="scientific">Candidatus Iainarchaeum sp</name>
    <dbReference type="NCBI Taxonomy" id="3101447"/>
    <lineage>
        <taxon>Archaea</taxon>
        <taxon>Candidatus Iainarchaeota</taxon>
        <taxon>Candidatus Iainarchaeia</taxon>
        <taxon>Candidatus Iainarchaeales</taxon>
        <taxon>Candidatus Iainarchaeaceae</taxon>
        <taxon>Candidatus Iainarchaeum</taxon>
    </lineage>
</organism>
<evidence type="ECO:0000256" key="8">
    <source>
        <dbReference type="ARBA" id="ARBA00022917"/>
    </source>
</evidence>
<dbReference type="HAMAP" id="MF_01228">
    <property type="entry name" value="Met_tRNA_synth_type2"/>
    <property type="match status" value="1"/>
</dbReference>
<evidence type="ECO:0000313" key="14">
    <source>
        <dbReference type="EMBL" id="RLG71196.1"/>
    </source>
</evidence>
<dbReference type="GO" id="GO:0004825">
    <property type="term" value="F:methionine-tRNA ligase activity"/>
    <property type="evidence" value="ECO:0007669"/>
    <property type="project" value="UniProtKB-EC"/>
</dbReference>
<dbReference type="NCBIfam" id="NF008900">
    <property type="entry name" value="PRK12267.1"/>
    <property type="match status" value="1"/>
</dbReference>
<comment type="cofactor">
    <cofactor evidence="1">
        <name>Zn(2+)</name>
        <dbReference type="ChEBI" id="CHEBI:29105"/>
    </cofactor>
</comment>
<dbReference type="PRINTS" id="PR01041">
    <property type="entry name" value="TRNASYNTHMET"/>
</dbReference>
<dbReference type="InterPro" id="IPR033911">
    <property type="entry name" value="MetRS_core"/>
</dbReference>
<dbReference type="SUPFAM" id="SSF47323">
    <property type="entry name" value="Anticodon-binding domain of a subclass of class I aminoacyl-tRNA synthetases"/>
    <property type="match status" value="1"/>
</dbReference>
<dbReference type="PANTHER" id="PTHR43326:SF1">
    <property type="entry name" value="METHIONINE--TRNA LIGASE, MITOCHONDRIAL"/>
    <property type="match status" value="1"/>
</dbReference>
<dbReference type="InterPro" id="IPR009080">
    <property type="entry name" value="tRNAsynth_Ia_anticodon-bd"/>
</dbReference>
<dbReference type="PANTHER" id="PTHR43326">
    <property type="entry name" value="METHIONYL-TRNA SYNTHETASE"/>
    <property type="match status" value="1"/>
</dbReference>
<dbReference type="Gene3D" id="1.10.730.10">
    <property type="entry name" value="Isoleucyl-tRNA Synthetase, Domain 1"/>
    <property type="match status" value="1"/>
</dbReference>
<keyword evidence="5 11" id="KW-0547">Nucleotide-binding</keyword>
<dbReference type="InterPro" id="IPR014758">
    <property type="entry name" value="Met-tRNA_synth"/>
</dbReference>
<feature type="domain" description="tRNA synthetases class I catalytic" evidence="12">
    <location>
        <begin position="12"/>
        <end position="140"/>
    </location>
</feature>
<protein>
    <recommendedName>
        <fullName evidence="2">methionine--tRNA ligase</fullName>
        <ecNumber evidence="2">6.1.1.10</ecNumber>
    </recommendedName>
    <alternativeName>
        <fullName evidence="10">Methionyl-tRNA synthetase</fullName>
    </alternativeName>
</protein>
<comment type="similarity">
    <text evidence="11">Belongs to the class-I aminoacyl-tRNA synthetase family.</text>
</comment>
<dbReference type="Gene3D" id="3.40.50.620">
    <property type="entry name" value="HUPs"/>
    <property type="match status" value="1"/>
</dbReference>
<keyword evidence="6" id="KW-0862">Zinc</keyword>
<dbReference type="GO" id="GO:0006431">
    <property type="term" value="P:methionyl-tRNA aminoacylation"/>
    <property type="evidence" value="ECO:0007669"/>
    <property type="project" value="InterPro"/>
</dbReference>
<evidence type="ECO:0000313" key="15">
    <source>
        <dbReference type="Proteomes" id="UP000278031"/>
    </source>
</evidence>
<dbReference type="NCBIfam" id="TIGR00398">
    <property type="entry name" value="metG"/>
    <property type="match status" value="1"/>
</dbReference>
<evidence type="ECO:0000256" key="10">
    <source>
        <dbReference type="ARBA" id="ARBA00030904"/>
    </source>
</evidence>
<dbReference type="GO" id="GO:0005524">
    <property type="term" value="F:ATP binding"/>
    <property type="evidence" value="ECO:0007669"/>
    <property type="project" value="UniProtKB-KW"/>
</dbReference>
<dbReference type="EC" id="6.1.1.10" evidence="2"/>
<keyword evidence="4" id="KW-0479">Metal-binding</keyword>
<dbReference type="EMBL" id="QMWP01000005">
    <property type="protein sequence ID" value="RLG71196.1"/>
    <property type="molecule type" value="Genomic_DNA"/>
</dbReference>
<keyword evidence="8 11" id="KW-0648">Protein biosynthesis</keyword>
<dbReference type="InterPro" id="IPR015413">
    <property type="entry name" value="Methionyl/Leucyl_tRNA_Synth"/>
</dbReference>
<dbReference type="Pfam" id="PF09334">
    <property type="entry name" value="tRNA-synt_1g"/>
    <property type="match status" value="1"/>
</dbReference>